<dbReference type="AlphaFoldDB" id="A0AA38P619"/>
<feature type="region of interest" description="Disordered" evidence="1">
    <location>
        <begin position="460"/>
        <end position="480"/>
    </location>
</feature>
<gene>
    <name evidence="2" type="ORF">F5878DRAFT_238114</name>
</gene>
<reference evidence="2" key="1">
    <citation type="submission" date="2022-08" db="EMBL/GenBank/DDBJ databases">
        <authorList>
            <consortium name="DOE Joint Genome Institute"/>
            <person name="Min B."/>
            <person name="Riley R."/>
            <person name="Sierra-Patev S."/>
            <person name="Naranjo-Ortiz M."/>
            <person name="Looney B."/>
            <person name="Konkel Z."/>
            <person name="Slot J.C."/>
            <person name="Sakamoto Y."/>
            <person name="Steenwyk J.L."/>
            <person name="Rokas A."/>
            <person name="Carro J."/>
            <person name="Camarero S."/>
            <person name="Ferreira P."/>
            <person name="Molpeceres G."/>
            <person name="Ruiz-Duenas F.J."/>
            <person name="Serrano A."/>
            <person name="Henrissat B."/>
            <person name="Drula E."/>
            <person name="Hughes K.W."/>
            <person name="Mata J.L."/>
            <person name="Ishikawa N.K."/>
            <person name="Vargas-Isla R."/>
            <person name="Ushijima S."/>
            <person name="Smith C.A."/>
            <person name="Ahrendt S."/>
            <person name="Andreopoulos W."/>
            <person name="He G."/>
            <person name="Labutti K."/>
            <person name="Lipzen A."/>
            <person name="Ng V."/>
            <person name="Sandor L."/>
            <person name="Barry K."/>
            <person name="Martinez A.T."/>
            <person name="Xiao Y."/>
            <person name="Gibbons J.G."/>
            <person name="Terashima K."/>
            <person name="Hibbett D.S."/>
            <person name="Grigoriev I.V."/>
        </authorList>
    </citation>
    <scope>NUCLEOTIDE SEQUENCE</scope>
    <source>
        <strain evidence="2">TFB9207</strain>
    </source>
</reference>
<dbReference type="Gene3D" id="1.25.40.10">
    <property type="entry name" value="Tetratricopeptide repeat domain"/>
    <property type="match status" value="1"/>
</dbReference>
<organism evidence="2 3">
    <name type="scientific">Lentinula raphanica</name>
    <dbReference type="NCBI Taxonomy" id="153919"/>
    <lineage>
        <taxon>Eukaryota</taxon>
        <taxon>Fungi</taxon>
        <taxon>Dikarya</taxon>
        <taxon>Basidiomycota</taxon>
        <taxon>Agaricomycotina</taxon>
        <taxon>Agaricomycetes</taxon>
        <taxon>Agaricomycetidae</taxon>
        <taxon>Agaricales</taxon>
        <taxon>Marasmiineae</taxon>
        <taxon>Omphalotaceae</taxon>
        <taxon>Lentinula</taxon>
    </lineage>
</organism>
<evidence type="ECO:0000313" key="3">
    <source>
        <dbReference type="Proteomes" id="UP001163846"/>
    </source>
</evidence>
<evidence type="ECO:0000313" key="2">
    <source>
        <dbReference type="EMBL" id="KAJ3836949.1"/>
    </source>
</evidence>
<name>A0AA38P619_9AGAR</name>
<accession>A0AA38P619</accession>
<keyword evidence="3" id="KW-1185">Reference proteome</keyword>
<protein>
    <submittedName>
        <fullName evidence="2">Uncharacterized protein</fullName>
    </submittedName>
</protein>
<dbReference type="InterPro" id="IPR011990">
    <property type="entry name" value="TPR-like_helical_dom_sf"/>
</dbReference>
<evidence type="ECO:0000256" key="1">
    <source>
        <dbReference type="SAM" id="MobiDB-lite"/>
    </source>
</evidence>
<dbReference type="Proteomes" id="UP001163846">
    <property type="component" value="Unassembled WGS sequence"/>
</dbReference>
<dbReference type="EMBL" id="MU806282">
    <property type="protein sequence ID" value="KAJ3836949.1"/>
    <property type="molecule type" value="Genomic_DNA"/>
</dbReference>
<proteinExistence type="predicted"/>
<feature type="compositionally biased region" description="Polar residues" evidence="1">
    <location>
        <begin position="468"/>
        <end position="480"/>
    </location>
</feature>
<comment type="caution">
    <text evidence="2">The sequence shown here is derived from an EMBL/GenBank/DDBJ whole genome shotgun (WGS) entry which is preliminary data.</text>
</comment>
<sequence length="659" mass="76515">MNPCWFFPPIFRAVRHGRCRYPQSLNRHYSITTFPTSFATLDRDIPTTLSSPSQSKLYRLLASSKPAPNDIWATYNEVLDDDGSHELDLSVHQKVLRRCTPSIEQMRRNSRRHYLSEARPVPRHIHETRFQNIIRNILSMGYTPLKDDYHFILSQFAAVGHTIGSMGVYNEMNSHKDGLPDNVTMALVLQSIAHRLCLPERKADRQATVDHARRLLKQILDDMRRREILWTKVNMDLTIRIMKHTSDEQNFDNILKLGYGIDIRYPDRPVVDSNSSALLPFTVHTLNTVINMYGLSGNLSKLVQAFEVLTVPLPHAQKHFSASFEDDDDFGVALPESSTHLKFPSAEPNTTTYTFLLRHLGKHNKAHLVRHYLLQAMRYDMEASRNLRCKIVVAPDLEQVEAPRIAVSRALFVPVFGVSNRNKKIALMRWLYDQLPSVIRRKKADVLHFANFIKHLQRVGKWPPPSKPKQTSSDSKTLASNSKEYVDFDGVRWRRADVEDVLAVDPNVQQPIQVHRPKPINLRLHLRILKADINELNVYHGYIRSVLARTIERMKDRLGRRIWKGRDVFLKDVALSERLRRKVSKETWRQVVGYKPRLMTGFARPPSHFHHKAIRHQYWREVKRVREEKLKGTSTGFMPGQTVMLTRPLTEERTEDRSS</sequence>